<keyword evidence="5" id="KW-1185">Reference proteome</keyword>
<proteinExistence type="inferred from homology"/>
<dbReference type="InterPro" id="IPR013926">
    <property type="entry name" value="CGI121/TPRKB"/>
</dbReference>
<protein>
    <submittedName>
        <fullName evidence="4">Kinase binding protein CGI-121, putative</fullName>
    </submittedName>
</protein>
<evidence type="ECO:0000256" key="3">
    <source>
        <dbReference type="SAM" id="Phobius"/>
    </source>
</evidence>
<evidence type="ECO:0000256" key="1">
    <source>
        <dbReference type="ARBA" id="ARBA00005546"/>
    </source>
</evidence>
<accession>A0A7G2CLH7</accession>
<evidence type="ECO:0000256" key="2">
    <source>
        <dbReference type="RuleBase" id="RU004398"/>
    </source>
</evidence>
<keyword evidence="3" id="KW-1133">Transmembrane helix</keyword>
<evidence type="ECO:0000313" key="5">
    <source>
        <dbReference type="Proteomes" id="UP000515908"/>
    </source>
</evidence>
<name>A0A7G2CLH7_9TRYP</name>
<keyword evidence="4" id="KW-0808">Transferase</keyword>
<keyword evidence="3" id="KW-0472">Membrane</keyword>
<sequence>MLMCVQRFNENVLIAVVSCFIADNLKAYTYHFLSSGLTVVLLVSSIMSSSTLVIGDYVVLAFHDLHDPTILHATLKQKSVDAAVIDHSYVFSSLQLCVALDRIHLGVVTPSTIASKKKKTTAPVARTVFVALSTTHNLDKVLQVLPPSKDSRSVVVILKGQNTAHVETVREVALCAGGKEHSLTPAADENREQPYAPYRSVNQILTYYGVTPAEYGYWSSNMESSRGKLTPLEACVVGKLSACDC</sequence>
<gene>
    <name evidence="4" type="ORF">ADEAN_000728000</name>
</gene>
<dbReference type="Gene3D" id="3.30.2380.10">
    <property type="entry name" value="CGI121/TPRKB"/>
    <property type="match status" value="1"/>
</dbReference>
<dbReference type="Proteomes" id="UP000515908">
    <property type="component" value="Chromosome 15"/>
</dbReference>
<dbReference type="GO" id="GO:0016301">
    <property type="term" value="F:kinase activity"/>
    <property type="evidence" value="ECO:0007669"/>
    <property type="project" value="UniProtKB-KW"/>
</dbReference>
<comment type="similarity">
    <text evidence="1 2">Belongs to the CGI121/TPRKB family.</text>
</comment>
<dbReference type="VEuPathDB" id="TriTrypDB:ADEAN_000728000"/>
<keyword evidence="4" id="KW-0418">Kinase</keyword>
<keyword evidence="3" id="KW-0812">Transmembrane</keyword>
<dbReference type="InterPro" id="IPR036504">
    <property type="entry name" value="CGI121/TPRKB_sf"/>
</dbReference>
<dbReference type="Pfam" id="PF08617">
    <property type="entry name" value="CGI-121"/>
    <property type="match status" value="1"/>
</dbReference>
<reference evidence="4 5" key="1">
    <citation type="submission" date="2020-08" db="EMBL/GenBank/DDBJ databases">
        <authorList>
            <person name="Newling K."/>
            <person name="Davey J."/>
            <person name="Forrester S."/>
        </authorList>
    </citation>
    <scope>NUCLEOTIDE SEQUENCE [LARGE SCALE GENOMIC DNA]</scope>
    <source>
        <strain evidence="5">Crithidia deanei Carvalho (ATCC PRA-265)</strain>
    </source>
</reference>
<evidence type="ECO:0000313" key="4">
    <source>
        <dbReference type="EMBL" id="CAD2219771.1"/>
    </source>
</evidence>
<feature type="transmembrane region" description="Helical" evidence="3">
    <location>
        <begin position="37"/>
        <end position="62"/>
    </location>
</feature>
<organism evidence="4 5">
    <name type="scientific">Angomonas deanei</name>
    <dbReference type="NCBI Taxonomy" id="59799"/>
    <lineage>
        <taxon>Eukaryota</taxon>
        <taxon>Discoba</taxon>
        <taxon>Euglenozoa</taxon>
        <taxon>Kinetoplastea</taxon>
        <taxon>Metakinetoplastina</taxon>
        <taxon>Trypanosomatida</taxon>
        <taxon>Trypanosomatidae</taxon>
        <taxon>Strigomonadinae</taxon>
        <taxon>Angomonas</taxon>
    </lineage>
</organism>
<keyword evidence="2" id="KW-0539">Nucleus</keyword>
<dbReference type="AlphaFoldDB" id="A0A7G2CLH7"/>
<dbReference type="EMBL" id="LR877159">
    <property type="protein sequence ID" value="CAD2219771.1"/>
    <property type="molecule type" value="Genomic_DNA"/>
</dbReference>